<dbReference type="GO" id="GO:0016020">
    <property type="term" value="C:membrane"/>
    <property type="evidence" value="ECO:0007669"/>
    <property type="project" value="UniProtKB-SubCell"/>
</dbReference>
<dbReference type="OrthoDB" id="9255830at2"/>
<dbReference type="RefSeq" id="WP_002944996.1">
    <property type="nucleotide sequence ID" value="NZ_ACFU01000019.1"/>
</dbReference>
<dbReference type="InterPro" id="IPR021147">
    <property type="entry name" value="DUF697"/>
</dbReference>
<dbReference type="Proteomes" id="UP000003082">
    <property type="component" value="Unassembled WGS sequence"/>
</dbReference>
<dbReference type="eggNOG" id="COG3597">
    <property type="taxonomic scope" value="Bacteria"/>
</dbReference>
<evidence type="ECO:0000313" key="6">
    <source>
        <dbReference type="Proteomes" id="UP000003082"/>
    </source>
</evidence>
<dbReference type="STRING" id="553218.CAMRE0001_2032"/>
<evidence type="ECO:0000256" key="4">
    <source>
        <dbReference type="ARBA" id="ARBA00023136"/>
    </source>
</evidence>
<reference evidence="5 6" key="1">
    <citation type="submission" date="2008-08" db="EMBL/GenBank/DDBJ databases">
        <authorList>
            <person name="Madupu R."/>
            <person name="Durkin A.S."/>
            <person name="Torralba M."/>
            <person name="Methe B."/>
            <person name="Sutton G.G."/>
            <person name="Strausberg R.L."/>
            <person name="Nelson K.E."/>
        </authorList>
    </citation>
    <scope>NUCLEOTIDE SEQUENCE [LARGE SCALE GENOMIC DNA]</scope>
    <source>
        <strain evidence="5 6">RM3267</strain>
    </source>
</reference>
<keyword evidence="2" id="KW-0812">Transmembrane</keyword>
<comment type="caution">
    <text evidence="5">The sequence shown here is derived from an EMBL/GenBank/DDBJ whole genome shotgun (WGS) entry which is preliminary data.</text>
</comment>
<accession>B9D3E8</accession>
<evidence type="ECO:0000313" key="5">
    <source>
        <dbReference type="EMBL" id="EEF13525.1"/>
    </source>
</evidence>
<keyword evidence="6" id="KW-1185">Reference proteome</keyword>
<dbReference type="Pfam" id="PF05128">
    <property type="entry name" value="DUF697"/>
    <property type="match status" value="1"/>
</dbReference>
<protein>
    <submittedName>
        <fullName evidence="5">Uncharacterized protein</fullName>
    </submittedName>
</protein>
<evidence type="ECO:0000256" key="1">
    <source>
        <dbReference type="ARBA" id="ARBA00004141"/>
    </source>
</evidence>
<comment type="subcellular location">
    <subcellularLocation>
        <location evidence="1">Membrane</location>
        <topology evidence="1">Multi-pass membrane protein</topology>
    </subcellularLocation>
</comment>
<organism evidence="5 6">
    <name type="scientific">Campylobacter rectus RM3267</name>
    <dbReference type="NCBI Taxonomy" id="553218"/>
    <lineage>
        <taxon>Bacteria</taxon>
        <taxon>Pseudomonadati</taxon>
        <taxon>Campylobacterota</taxon>
        <taxon>Epsilonproteobacteria</taxon>
        <taxon>Campylobacterales</taxon>
        <taxon>Campylobacteraceae</taxon>
        <taxon>Campylobacter</taxon>
    </lineage>
</organism>
<evidence type="ECO:0000256" key="2">
    <source>
        <dbReference type="ARBA" id="ARBA00022692"/>
    </source>
</evidence>
<proteinExistence type="predicted"/>
<evidence type="ECO:0000256" key="3">
    <source>
        <dbReference type="ARBA" id="ARBA00022989"/>
    </source>
</evidence>
<sequence length="215" mass="23217">MEDGSGKDASKFKGIIKDKIGPMNFFETTSNESMKLDIDALLEWSVSQLDGEHLRQAFISAQISSIELKKQEAYRIVKIAATTTAATAGLNPIPISDALLIAPQQMTMCVKVTNIFWLNTGSALNLEELLKAQLLQMVGKAAAAGLTKLIPVLGQLINATVAGGLTYGFGAAITEANAKALDEFLKTGKMPVWAEVFNSKFIFDIMNKAKDQFKG</sequence>
<keyword evidence="4" id="KW-0472">Membrane</keyword>
<dbReference type="AlphaFoldDB" id="B9D3E8"/>
<name>B9D3E8_CAMRE</name>
<dbReference type="EMBL" id="ACFU01000019">
    <property type="protein sequence ID" value="EEF13525.1"/>
    <property type="molecule type" value="Genomic_DNA"/>
</dbReference>
<keyword evidence="3" id="KW-1133">Transmembrane helix</keyword>
<gene>
    <name evidence="5" type="ORF">CAMRE0001_2032</name>
</gene>